<evidence type="ECO:0000313" key="4">
    <source>
        <dbReference type="EMBL" id="EFN53522.1"/>
    </source>
</evidence>
<dbReference type="InterPro" id="IPR000868">
    <property type="entry name" value="Isochorismatase-like_dom"/>
</dbReference>
<proteinExistence type="inferred from homology"/>
<keyword evidence="2" id="KW-0378">Hydrolase</keyword>
<feature type="domain" description="Isochorismatase-like" evidence="3">
    <location>
        <begin position="20"/>
        <end position="204"/>
    </location>
</feature>
<comment type="similarity">
    <text evidence="1">Belongs to the isochorismatase family.</text>
</comment>
<evidence type="ECO:0000256" key="1">
    <source>
        <dbReference type="ARBA" id="ARBA00006336"/>
    </source>
</evidence>
<dbReference type="CDD" id="cd00431">
    <property type="entry name" value="cysteine_hydrolases"/>
    <property type="match status" value="1"/>
</dbReference>
<dbReference type="OrthoDB" id="167809at2759"/>
<evidence type="ECO:0000256" key="2">
    <source>
        <dbReference type="ARBA" id="ARBA00022801"/>
    </source>
</evidence>
<dbReference type="RefSeq" id="XP_005845624.1">
    <property type="nucleotide sequence ID" value="XM_005845562.1"/>
</dbReference>
<dbReference type="GeneID" id="17352968"/>
<keyword evidence="5" id="KW-1185">Reference proteome</keyword>
<organism evidence="5">
    <name type="scientific">Chlorella variabilis</name>
    <name type="common">Green alga</name>
    <dbReference type="NCBI Taxonomy" id="554065"/>
    <lineage>
        <taxon>Eukaryota</taxon>
        <taxon>Viridiplantae</taxon>
        <taxon>Chlorophyta</taxon>
        <taxon>core chlorophytes</taxon>
        <taxon>Trebouxiophyceae</taxon>
        <taxon>Chlorellales</taxon>
        <taxon>Chlorellaceae</taxon>
        <taxon>Chlorella clade</taxon>
        <taxon>Chlorella</taxon>
    </lineage>
</organism>
<dbReference type="InterPro" id="IPR036380">
    <property type="entry name" value="Isochorismatase-like_sf"/>
</dbReference>
<name>E1ZKP1_CHLVA</name>
<evidence type="ECO:0000259" key="3">
    <source>
        <dbReference type="Pfam" id="PF00857"/>
    </source>
</evidence>
<dbReference type="GO" id="GO:0016787">
    <property type="term" value="F:hydrolase activity"/>
    <property type="evidence" value="ECO:0007669"/>
    <property type="project" value="UniProtKB-KW"/>
</dbReference>
<dbReference type="AlphaFoldDB" id="E1ZKP1"/>
<dbReference type="STRING" id="554065.E1ZKP1"/>
<dbReference type="EMBL" id="GL433851">
    <property type="protein sequence ID" value="EFN53522.1"/>
    <property type="molecule type" value="Genomic_DNA"/>
</dbReference>
<dbReference type="Proteomes" id="UP000008141">
    <property type="component" value="Unassembled WGS sequence"/>
</dbReference>
<dbReference type="KEGG" id="cvr:CHLNCDRAFT_25734"/>
<dbReference type="InParanoid" id="E1ZKP1"/>
<evidence type="ECO:0000313" key="5">
    <source>
        <dbReference type="Proteomes" id="UP000008141"/>
    </source>
</evidence>
<protein>
    <recommendedName>
        <fullName evidence="3">Isochorismatase-like domain-containing protein</fullName>
    </recommendedName>
</protein>
<dbReference type="SUPFAM" id="SSF52499">
    <property type="entry name" value="Isochorismatase-like hydrolases"/>
    <property type="match status" value="1"/>
</dbReference>
<dbReference type="PANTHER" id="PTHR43540">
    <property type="entry name" value="PEROXYUREIDOACRYLATE/UREIDOACRYLATE AMIDOHYDROLASE-RELATED"/>
    <property type="match status" value="1"/>
</dbReference>
<accession>E1ZKP1</accession>
<dbReference type="Gene3D" id="3.40.50.850">
    <property type="entry name" value="Isochorismatase-like"/>
    <property type="match status" value="1"/>
</dbReference>
<dbReference type="OMA" id="GSWDAQM"/>
<sequence>MAYYWPQAEGRQAALDPAAAALLFIDVQNYNCSRQGAIYRSLAPKQQQSEDVRHFMQRVEQCTPLWASLQQACRAAGVEVLYTVIQSLTADGRDRSLDYKLSGFHVPPGSWDAQMLGCIQPGPDEIVLPKTSSSVFQSTSLHYLLRNLGVRQLALCGCVTDQCVEHAVRDACDLGYLVTLVTDACATYSPQRQAASLAAVAGYCRQRTAAEVAAELAEAAGGARGAGSWPAAASVSP</sequence>
<dbReference type="PANTHER" id="PTHR43540:SF1">
    <property type="entry name" value="ISOCHORISMATASE HYDROLASE"/>
    <property type="match status" value="1"/>
</dbReference>
<dbReference type="eggNOG" id="ENOG502S2ZT">
    <property type="taxonomic scope" value="Eukaryota"/>
</dbReference>
<dbReference type="InterPro" id="IPR050272">
    <property type="entry name" value="Isochorismatase-like_hydrls"/>
</dbReference>
<gene>
    <name evidence="4" type="ORF">CHLNCDRAFT_25734</name>
</gene>
<dbReference type="Pfam" id="PF00857">
    <property type="entry name" value="Isochorismatase"/>
    <property type="match status" value="1"/>
</dbReference>
<reference evidence="4 5" key="1">
    <citation type="journal article" date="2010" name="Plant Cell">
        <title>The Chlorella variabilis NC64A genome reveals adaptation to photosymbiosis, coevolution with viruses, and cryptic sex.</title>
        <authorList>
            <person name="Blanc G."/>
            <person name="Duncan G."/>
            <person name="Agarkova I."/>
            <person name="Borodovsky M."/>
            <person name="Gurnon J."/>
            <person name="Kuo A."/>
            <person name="Lindquist E."/>
            <person name="Lucas S."/>
            <person name="Pangilinan J."/>
            <person name="Polle J."/>
            <person name="Salamov A."/>
            <person name="Terry A."/>
            <person name="Yamada T."/>
            <person name="Dunigan D.D."/>
            <person name="Grigoriev I.V."/>
            <person name="Claverie J.M."/>
            <person name="Van Etten J.L."/>
        </authorList>
    </citation>
    <scope>NUCLEOTIDE SEQUENCE [LARGE SCALE GENOMIC DNA]</scope>
    <source>
        <strain evidence="4 5">NC64A</strain>
    </source>
</reference>